<dbReference type="GO" id="GO:0005840">
    <property type="term" value="C:ribosome"/>
    <property type="evidence" value="ECO:0007669"/>
    <property type="project" value="InterPro"/>
</dbReference>
<dbReference type="Proteomes" id="UP000182409">
    <property type="component" value="Unassembled WGS sequence"/>
</dbReference>
<evidence type="ECO:0000256" key="5">
    <source>
        <dbReference type="HAMAP-Rule" id="MF_00014"/>
    </source>
</evidence>
<accession>A0A1H4J1J9</accession>
<dbReference type="EMBL" id="FNSD01000001">
    <property type="protein sequence ID" value="SEB40123.1"/>
    <property type="molecule type" value="Genomic_DNA"/>
</dbReference>
<evidence type="ECO:0000313" key="9">
    <source>
        <dbReference type="Proteomes" id="UP000182409"/>
    </source>
</evidence>
<dbReference type="AlphaFoldDB" id="A0A1H4J1J9"/>
<dbReference type="GO" id="GO:0043022">
    <property type="term" value="F:ribosome binding"/>
    <property type="evidence" value="ECO:0007669"/>
    <property type="project" value="InterPro"/>
</dbReference>
<name>A0A1H4J1J9_9BACT</name>
<dbReference type="GO" id="GO:0005737">
    <property type="term" value="C:cytoplasm"/>
    <property type="evidence" value="ECO:0007669"/>
    <property type="project" value="UniProtKB-SubCell"/>
</dbReference>
<dbReference type="Gene3D" id="2.40.30.60">
    <property type="entry name" value="RimM"/>
    <property type="match status" value="1"/>
</dbReference>
<dbReference type="Pfam" id="PF24986">
    <property type="entry name" value="PRC_RimM"/>
    <property type="match status" value="1"/>
</dbReference>
<dbReference type="HAMAP" id="MF_00014">
    <property type="entry name" value="Ribosome_mat_RimM"/>
    <property type="match status" value="1"/>
</dbReference>
<dbReference type="SUPFAM" id="SSF50346">
    <property type="entry name" value="PRC-barrel domain"/>
    <property type="match status" value="1"/>
</dbReference>
<dbReference type="SUPFAM" id="SSF50447">
    <property type="entry name" value="Translation proteins"/>
    <property type="match status" value="1"/>
</dbReference>
<feature type="domain" description="Ribosome maturation factor RimM PRC barrel" evidence="7">
    <location>
        <begin position="109"/>
        <end position="184"/>
    </location>
</feature>
<evidence type="ECO:0000256" key="3">
    <source>
        <dbReference type="ARBA" id="ARBA00022552"/>
    </source>
</evidence>
<comment type="subcellular location">
    <subcellularLocation>
        <location evidence="5">Cytoplasm</location>
    </subcellularLocation>
</comment>
<evidence type="ECO:0000259" key="7">
    <source>
        <dbReference type="Pfam" id="PF24986"/>
    </source>
</evidence>
<dbReference type="OrthoDB" id="9810331at2"/>
<dbReference type="Gene3D" id="2.30.30.240">
    <property type="entry name" value="PRC-barrel domain"/>
    <property type="match status" value="1"/>
</dbReference>
<comment type="function">
    <text evidence="5">An accessory protein needed during the final step in the assembly of 30S ribosomal subunit, possibly for assembly of the head region. Essential for efficient processing of 16S rRNA. May be needed both before and after RbfA during the maturation of 16S rRNA. It has affinity for free ribosomal 30S subunits but not for 70S ribosomes.</text>
</comment>
<keyword evidence="2 5" id="KW-0690">Ribosome biogenesis</keyword>
<dbReference type="InterPro" id="IPR011033">
    <property type="entry name" value="PRC_barrel-like_sf"/>
</dbReference>
<dbReference type="GO" id="GO:0042274">
    <property type="term" value="P:ribosomal small subunit biogenesis"/>
    <property type="evidence" value="ECO:0007669"/>
    <property type="project" value="UniProtKB-UniRule"/>
</dbReference>
<keyword evidence="3 5" id="KW-0698">rRNA processing</keyword>
<keyword evidence="4 5" id="KW-0143">Chaperone</keyword>
<proteinExistence type="inferred from homology"/>
<gene>
    <name evidence="5" type="primary">rimM</name>
    <name evidence="8" type="ORF">SAMN05443244_0286</name>
</gene>
<comment type="domain">
    <text evidence="5">The PRC barrel domain binds ribosomal protein uS19.</text>
</comment>
<dbReference type="InterPro" id="IPR056792">
    <property type="entry name" value="PRC_RimM"/>
</dbReference>
<evidence type="ECO:0000256" key="4">
    <source>
        <dbReference type="ARBA" id="ARBA00023186"/>
    </source>
</evidence>
<comment type="similarity">
    <text evidence="5">Belongs to the RimM family.</text>
</comment>
<organism evidence="8 9">
    <name type="scientific">Terriglobus roseus</name>
    <dbReference type="NCBI Taxonomy" id="392734"/>
    <lineage>
        <taxon>Bacteria</taxon>
        <taxon>Pseudomonadati</taxon>
        <taxon>Acidobacteriota</taxon>
        <taxon>Terriglobia</taxon>
        <taxon>Terriglobales</taxon>
        <taxon>Acidobacteriaceae</taxon>
        <taxon>Terriglobus</taxon>
    </lineage>
</organism>
<dbReference type="InterPro" id="IPR009000">
    <property type="entry name" value="Transl_B-barrel_sf"/>
</dbReference>
<sequence length="189" mass="21005">MTQNSKEWVTLARVVRPQGRRGEVLCDLFTDFPDQFKDRPEVSLLTPGGLRTDGFVEDHWMPVGRSAGRIVLKLRGSESIQEAEDLGKSEVQIAADERVALDDQTYYVNDLIGCVLTDGETEIGTVDDMHFPQDPQGKRIETAAAIFVVTRANGDEVMIPFANDFVAKIDITAKRIEMQLPHGLVDMNG</sequence>
<dbReference type="GO" id="GO:0006364">
    <property type="term" value="P:rRNA processing"/>
    <property type="evidence" value="ECO:0007669"/>
    <property type="project" value="UniProtKB-UniRule"/>
</dbReference>
<dbReference type="InterPro" id="IPR011961">
    <property type="entry name" value="RimM"/>
</dbReference>
<feature type="domain" description="RimM N-terminal" evidence="6">
    <location>
        <begin position="11"/>
        <end position="96"/>
    </location>
</feature>
<dbReference type="PANTHER" id="PTHR33692">
    <property type="entry name" value="RIBOSOME MATURATION FACTOR RIMM"/>
    <property type="match status" value="1"/>
</dbReference>
<evidence type="ECO:0000313" key="8">
    <source>
        <dbReference type="EMBL" id="SEB40123.1"/>
    </source>
</evidence>
<protein>
    <recommendedName>
        <fullName evidence="5">Ribosome maturation factor RimM</fullName>
    </recommendedName>
</protein>
<keyword evidence="1 5" id="KW-0963">Cytoplasm</keyword>
<comment type="subunit">
    <text evidence="5">Binds ribosomal protein uS19.</text>
</comment>
<dbReference type="RefSeq" id="WP_074652016.1">
    <property type="nucleotide sequence ID" value="NZ_FNSD01000001.1"/>
</dbReference>
<evidence type="ECO:0000256" key="1">
    <source>
        <dbReference type="ARBA" id="ARBA00022490"/>
    </source>
</evidence>
<dbReference type="Pfam" id="PF01782">
    <property type="entry name" value="RimM"/>
    <property type="match status" value="1"/>
</dbReference>
<reference evidence="8 9" key="1">
    <citation type="submission" date="2016-10" db="EMBL/GenBank/DDBJ databases">
        <authorList>
            <person name="de Groot N.N."/>
        </authorList>
    </citation>
    <scope>NUCLEOTIDE SEQUENCE [LARGE SCALE GENOMIC DNA]</scope>
    <source>
        <strain evidence="8 9">AB35.6</strain>
    </source>
</reference>
<dbReference type="InterPro" id="IPR036976">
    <property type="entry name" value="RimM_N_sf"/>
</dbReference>
<evidence type="ECO:0000259" key="6">
    <source>
        <dbReference type="Pfam" id="PF01782"/>
    </source>
</evidence>
<evidence type="ECO:0000256" key="2">
    <source>
        <dbReference type="ARBA" id="ARBA00022517"/>
    </source>
</evidence>
<dbReference type="NCBIfam" id="TIGR02273">
    <property type="entry name" value="16S_RimM"/>
    <property type="match status" value="1"/>
</dbReference>
<dbReference type="InterPro" id="IPR002676">
    <property type="entry name" value="RimM_N"/>
</dbReference>
<dbReference type="PANTHER" id="PTHR33692:SF1">
    <property type="entry name" value="RIBOSOME MATURATION FACTOR RIMM"/>
    <property type="match status" value="1"/>
</dbReference>